<dbReference type="Proteomes" id="UP001501237">
    <property type="component" value="Unassembled WGS sequence"/>
</dbReference>
<dbReference type="InterPro" id="IPR003594">
    <property type="entry name" value="HATPase_dom"/>
</dbReference>
<evidence type="ECO:0000313" key="15">
    <source>
        <dbReference type="Proteomes" id="UP001501237"/>
    </source>
</evidence>
<dbReference type="PANTHER" id="PTHR24421:SF10">
    <property type="entry name" value="NITRATE_NITRITE SENSOR PROTEIN NARQ"/>
    <property type="match status" value="1"/>
</dbReference>
<evidence type="ECO:0000256" key="4">
    <source>
        <dbReference type="ARBA" id="ARBA00022679"/>
    </source>
</evidence>
<keyword evidence="10" id="KW-1133">Transmembrane helix</keyword>
<evidence type="ECO:0000256" key="2">
    <source>
        <dbReference type="ARBA" id="ARBA00012438"/>
    </source>
</evidence>
<evidence type="ECO:0000256" key="11">
    <source>
        <dbReference type="SAM" id="SignalP"/>
    </source>
</evidence>
<evidence type="ECO:0000259" key="12">
    <source>
        <dbReference type="Pfam" id="PF02518"/>
    </source>
</evidence>
<dbReference type="EMBL" id="BAAAUV010000013">
    <property type="protein sequence ID" value="GAA3223893.1"/>
    <property type="molecule type" value="Genomic_DNA"/>
</dbReference>
<feature type="compositionally biased region" description="Basic and acidic residues" evidence="9">
    <location>
        <begin position="313"/>
        <end position="327"/>
    </location>
</feature>
<dbReference type="SUPFAM" id="SSF55874">
    <property type="entry name" value="ATPase domain of HSP90 chaperone/DNA topoisomerase II/histidine kinase"/>
    <property type="match status" value="1"/>
</dbReference>
<evidence type="ECO:0000256" key="10">
    <source>
        <dbReference type="SAM" id="Phobius"/>
    </source>
</evidence>
<feature type="transmembrane region" description="Helical" evidence="10">
    <location>
        <begin position="74"/>
        <end position="91"/>
    </location>
</feature>
<comment type="caution">
    <text evidence="14">The sequence shown here is derived from an EMBL/GenBank/DDBJ whole genome shotgun (WGS) entry which is preliminary data.</text>
</comment>
<dbReference type="Gene3D" id="3.30.565.10">
    <property type="entry name" value="Histidine kinase-like ATPase, C-terminal domain"/>
    <property type="match status" value="1"/>
</dbReference>
<evidence type="ECO:0000256" key="6">
    <source>
        <dbReference type="ARBA" id="ARBA00022777"/>
    </source>
</evidence>
<evidence type="ECO:0000256" key="1">
    <source>
        <dbReference type="ARBA" id="ARBA00000085"/>
    </source>
</evidence>
<keyword evidence="10" id="KW-0472">Membrane</keyword>
<proteinExistence type="predicted"/>
<gene>
    <name evidence="14" type="ORF">GCM10010468_50680</name>
</gene>
<keyword evidence="6" id="KW-0418">Kinase</keyword>
<dbReference type="InterPro" id="IPR050482">
    <property type="entry name" value="Sensor_HK_TwoCompSys"/>
</dbReference>
<evidence type="ECO:0000313" key="14">
    <source>
        <dbReference type="EMBL" id="GAA3223893.1"/>
    </source>
</evidence>
<sequence>MKRAGYLVAAAALGAAGAAEAWSQADGSLTLALVLLAVAAAAVPAAFPGNWRMAVVATLAAVTLAAIYREPSWAGSLAVLVVWGPMIVEWFRRNRAGTAARLEEQRAFEASLLELTARGERARIARELHDVVAHHISMISVQADTARLAVPGMPADGVKHLLAIGETARSALTEMRRLLGVLREDAEPPPTRRPQPGLRDLLALIDETRQAGGGAARLIVSGPVTPLDPGLELTAYRVVQEALTNARRHAPGAAVDVELTYSPDHLKIRIRDNGLCPAPRHPAPIPPPPQPRTWPFTHGGPGWDKGQAGRYEGQARRDQDRAGRDEGQAGWHGSRAGRDEGGFGGDRGWGDGHGLMGMRERVATVGGSLWVGPGVPAGFLVEVVLPVGEVA</sequence>
<keyword evidence="10" id="KW-0812">Transmembrane</keyword>
<feature type="chain" id="PRO_5046727603" description="histidine kinase" evidence="11">
    <location>
        <begin position="22"/>
        <end position="391"/>
    </location>
</feature>
<dbReference type="CDD" id="cd16917">
    <property type="entry name" value="HATPase_UhpB-NarQ-NarX-like"/>
    <property type="match status" value="1"/>
</dbReference>
<evidence type="ECO:0000256" key="8">
    <source>
        <dbReference type="ARBA" id="ARBA00023012"/>
    </source>
</evidence>
<feature type="domain" description="Signal transduction histidine kinase subgroup 3 dimerisation and phosphoacceptor" evidence="13">
    <location>
        <begin position="120"/>
        <end position="186"/>
    </location>
</feature>
<dbReference type="Pfam" id="PF07730">
    <property type="entry name" value="HisKA_3"/>
    <property type="match status" value="1"/>
</dbReference>
<dbReference type="EC" id="2.7.13.3" evidence="2"/>
<dbReference type="InterPro" id="IPR011712">
    <property type="entry name" value="Sig_transdc_His_kin_sub3_dim/P"/>
</dbReference>
<feature type="transmembrane region" description="Helical" evidence="10">
    <location>
        <begin position="28"/>
        <end position="46"/>
    </location>
</feature>
<feature type="signal peptide" evidence="11">
    <location>
        <begin position="1"/>
        <end position="21"/>
    </location>
</feature>
<evidence type="ECO:0000256" key="3">
    <source>
        <dbReference type="ARBA" id="ARBA00022553"/>
    </source>
</evidence>
<evidence type="ECO:0000256" key="9">
    <source>
        <dbReference type="SAM" id="MobiDB-lite"/>
    </source>
</evidence>
<dbReference type="PANTHER" id="PTHR24421">
    <property type="entry name" value="NITRATE/NITRITE SENSOR PROTEIN NARX-RELATED"/>
    <property type="match status" value="1"/>
</dbReference>
<protein>
    <recommendedName>
        <fullName evidence="2">histidine kinase</fullName>
        <ecNumber evidence="2">2.7.13.3</ecNumber>
    </recommendedName>
</protein>
<organism evidence="14 15">
    <name type="scientific">Actinocorallia longicatena</name>
    <dbReference type="NCBI Taxonomy" id="111803"/>
    <lineage>
        <taxon>Bacteria</taxon>
        <taxon>Bacillati</taxon>
        <taxon>Actinomycetota</taxon>
        <taxon>Actinomycetes</taxon>
        <taxon>Streptosporangiales</taxon>
        <taxon>Thermomonosporaceae</taxon>
        <taxon>Actinocorallia</taxon>
    </lineage>
</organism>
<keyword evidence="11" id="KW-0732">Signal</keyword>
<keyword evidence="4" id="KW-0808">Transferase</keyword>
<keyword evidence="3" id="KW-0597">Phosphoprotein</keyword>
<keyword evidence="15" id="KW-1185">Reference proteome</keyword>
<dbReference type="InterPro" id="IPR036890">
    <property type="entry name" value="HATPase_C_sf"/>
</dbReference>
<feature type="domain" description="Histidine kinase/HSP90-like ATPase" evidence="12">
    <location>
        <begin position="232"/>
        <end position="387"/>
    </location>
</feature>
<evidence type="ECO:0000256" key="5">
    <source>
        <dbReference type="ARBA" id="ARBA00022741"/>
    </source>
</evidence>
<evidence type="ECO:0000256" key="7">
    <source>
        <dbReference type="ARBA" id="ARBA00022840"/>
    </source>
</evidence>
<keyword evidence="5" id="KW-0547">Nucleotide-binding</keyword>
<dbReference type="Pfam" id="PF02518">
    <property type="entry name" value="HATPase_c"/>
    <property type="match status" value="1"/>
</dbReference>
<reference evidence="15" key="1">
    <citation type="journal article" date="2019" name="Int. J. Syst. Evol. Microbiol.">
        <title>The Global Catalogue of Microorganisms (GCM) 10K type strain sequencing project: providing services to taxonomists for standard genome sequencing and annotation.</title>
        <authorList>
            <consortium name="The Broad Institute Genomics Platform"/>
            <consortium name="The Broad Institute Genome Sequencing Center for Infectious Disease"/>
            <person name="Wu L."/>
            <person name="Ma J."/>
        </authorList>
    </citation>
    <scope>NUCLEOTIDE SEQUENCE [LARGE SCALE GENOMIC DNA]</scope>
    <source>
        <strain evidence="15">JCM 9377</strain>
    </source>
</reference>
<name>A0ABP6QEB6_9ACTN</name>
<keyword evidence="8" id="KW-0902">Two-component regulatory system</keyword>
<evidence type="ECO:0000259" key="13">
    <source>
        <dbReference type="Pfam" id="PF07730"/>
    </source>
</evidence>
<comment type="catalytic activity">
    <reaction evidence="1">
        <text>ATP + protein L-histidine = ADP + protein N-phospho-L-histidine.</text>
        <dbReference type="EC" id="2.7.13.3"/>
    </reaction>
</comment>
<accession>A0ABP6QEB6</accession>
<feature type="region of interest" description="Disordered" evidence="9">
    <location>
        <begin position="277"/>
        <end position="348"/>
    </location>
</feature>
<keyword evidence="7" id="KW-0067">ATP-binding</keyword>
<feature type="compositionally biased region" description="Pro residues" evidence="9">
    <location>
        <begin position="279"/>
        <end position="292"/>
    </location>
</feature>
<dbReference type="Gene3D" id="1.20.5.1930">
    <property type="match status" value="1"/>
</dbReference>
<dbReference type="RefSeq" id="WP_344832748.1">
    <property type="nucleotide sequence ID" value="NZ_BAAAUV010000013.1"/>
</dbReference>